<evidence type="ECO:0000313" key="3">
    <source>
        <dbReference type="Proteomes" id="UP001595840"/>
    </source>
</evidence>
<dbReference type="PANTHER" id="PTHR43317:SF1">
    <property type="entry name" value="THERMOSPERMINE SYNTHASE ACAULIS5"/>
    <property type="match status" value="1"/>
</dbReference>
<comment type="caution">
    <text evidence="2">The sequence shown here is derived from an EMBL/GenBank/DDBJ whole genome shotgun (WGS) entry which is preliminary data.</text>
</comment>
<keyword evidence="3" id="KW-1185">Reference proteome</keyword>
<protein>
    <submittedName>
        <fullName evidence="2">Spermidine synthase</fullName>
    </submittedName>
</protein>
<dbReference type="RefSeq" id="WP_290263883.1">
    <property type="nucleotide sequence ID" value="NZ_JAUFQG010000006.1"/>
</dbReference>
<evidence type="ECO:0000313" key="2">
    <source>
        <dbReference type="EMBL" id="MFC4361836.1"/>
    </source>
</evidence>
<evidence type="ECO:0000256" key="1">
    <source>
        <dbReference type="ARBA" id="ARBA00023115"/>
    </source>
</evidence>
<reference evidence="3" key="1">
    <citation type="journal article" date="2019" name="Int. J. Syst. Evol. Microbiol.">
        <title>The Global Catalogue of Microorganisms (GCM) 10K type strain sequencing project: providing services to taxonomists for standard genome sequencing and annotation.</title>
        <authorList>
            <consortium name="The Broad Institute Genomics Platform"/>
            <consortium name="The Broad Institute Genome Sequencing Center for Infectious Disease"/>
            <person name="Wu L."/>
            <person name="Ma J."/>
        </authorList>
    </citation>
    <scope>NUCLEOTIDE SEQUENCE [LARGE SCALE GENOMIC DNA]</scope>
    <source>
        <strain evidence="3">CECT 8570</strain>
    </source>
</reference>
<dbReference type="InterPro" id="IPR029063">
    <property type="entry name" value="SAM-dependent_MTases_sf"/>
</dbReference>
<sequence length="268" mass="30311">MDIASKIRRALNSFSSKPLCQTKDEYGDVFVFENKGLRVLSFDERFEQSTMAISTPSKPMHRYIRAMLISLAFHQPNNILHLGLGGGALLRACHKVNPLAKQTAIELRPGVKRLAEQYFLTEEFYSPQAHTTILCDNAQRYIAGQSPGRFELIFSDIYMASGMDISQKTNRYLANCAKLLTDDGWLAINYTQLPAFDDQCFTTLNQHFKTLLIASIDALNHIVLAGKKDLEKPLTAYASQVKALGEKLDVALLKEFKQLQHQQDFYNL</sequence>
<name>A0ABV8V1T8_9GAMM</name>
<organism evidence="2 3">
    <name type="scientific">Simiduia curdlanivorans</name>
    <dbReference type="NCBI Taxonomy" id="1492769"/>
    <lineage>
        <taxon>Bacteria</taxon>
        <taxon>Pseudomonadati</taxon>
        <taxon>Pseudomonadota</taxon>
        <taxon>Gammaproteobacteria</taxon>
        <taxon>Cellvibrionales</taxon>
        <taxon>Cellvibrionaceae</taxon>
        <taxon>Simiduia</taxon>
    </lineage>
</organism>
<proteinExistence type="predicted"/>
<dbReference type="Gene3D" id="3.40.50.150">
    <property type="entry name" value="Vaccinia Virus protein VP39"/>
    <property type="match status" value="1"/>
</dbReference>
<dbReference type="SUPFAM" id="SSF53335">
    <property type="entry name" value="S-adenosyl-L-methionine-dependent methyltransferases"/>
    <property type="match status" value="1"/>
</dbReference>
<dbReference type="EMBL" id="JBHSCX010000004">
    <property type="protein sequence ID" value="MFC4361836.1"/>
    <property type="molecule type" value="Genomic_DNA"/>
</dbReference>
<accession>A0ABV8V1T8</accession>
<keyword evidence="1" id="KW-0620">Polyamine biosynthesis</keyword>
<gene>
    <name evidence="2" type="ORF">ACFOX3_05950</name>
</gene>
<dbReference type="Proteomes" id="UP001595840">
    <property type="component" value="Unassembled WGS sequence"/>
</dbReference>
<dbReference type="PANTHER" id="PTHR43317">
    <property type="entry name" value="THERMOSPERMINE SYNTHASE ACAULIS5"/>
    <property type="match status" value="1"/>
</dbReference>